<dbReference type="InterPro" id="IPR036625">
    <property type="entry name" value="E3-bd_dom_sf"/>
</dbReference>
<dbReference type="InterPro" id="IPR042261">
    <property type="entry name" value="Lsr2-like_dimerization"/>
</dbReference>
<dbReference type="PATRIC" id="fig|1003195.11.peg.3263"/>
<dbReference type="Gene3D" id="3.30.60.230">
    <property type="entry name" value="Lsr2, dimerization domain"/>
    <property type="match status" value="1"/>
</dbReference>
<dbReference type="HOGENOM" id="CLU_139818_0_0_11"/>
<dbReference type="EMBL" id="CP003219">
    <property type="protein sequence ID" value="AEW94081.1"/>
    <property type="molecule type" value="Genomic_DNA"/>
</dbReference>
<dbReference type="AlphaFoldDB" id="F8JQZ8"/>
<dbReference type="RefSeq" id="WP_014142474.1">
    <property type="nucleotide sequence ID" value="NC_016111.1"/>
</dbReference>
<evidence type="ECO:0000313" key="5">
    <source>
        <dbReference type="EMBL" id="AEW94081.1"/>
    </source>
</evidence>
<dbReference type="eggNOG" id="ENOG5032RKK">
    <property type="taxonomic scope" value="Bacteria"/>
</dbReference>
<dbReference type="Proteomes" id="UP000007842">
    <property type="component" value="Chromosome"/>
</dbReference>
<dbReference type="KEGG" id="scy:SCATT_17100"/>
<protein>
    <submittedName>
        <fullName evidence="5">Lsr2-like protein</fullName>
    </submittedName>
</protein>
<dbReference type="Pfam" id="PF23359">
    <property type="entry name" value="Lsr2_DNA-bd"/>
    <property type="match status" value="1"/>
</dbReference>
<dbReference type="Pfam" id="PF11774">
    <property type="entry name" value="Lsr2"/>
    <property type="match status" value="1"/>
</dbReference>
<evidence type="ECO:0000256" key="1">
    <source>
        <dbReference type="ARBA" id="ARBA00023125"/>
    </source>
</evidence>
<dbReference type="Gene3D" id="4.10.320.10">
    <property type="entry name" value="E3-binding domain"/>
    <property type="match status" value="1"/>
</dbReference>
<dbReference type="GO" id="GO:0003677">
    <property type="term" value="F:DNA binding"/>
    <property type="evidence" value="ECO:0007669"/>
    <property type="project" value="UniProtKB-KW"/>
</dbReference>
<evidence type="ECO:0000313" key="6">
    <source>
        <dbReference type="Proteomes" id="UP000007842"/>
    </source>
</evidence>
<dbReference type="STRING" id="1003195.SCATT_17100"/>
<evidence type="ECO:0000259" key="4">
    <source>
        <dbReference type="Pfam" id="PF23359"/>
    </source>
</evidence>
<accession>F8JQZ8</accession>
<keyword evidence="1" id="KW-0238">DNA-binding</keyword>
<name>F8JQZ8_STREN</name>
<feature type="domain" description="Lsr2 dimerization" evidence="3">
    <location>
        <begin position="1"/>
        <end position="58"/>
    </location>
</feature>
<dbReference type="GO" id="GO:0016746">
    <property type="term" value="F:acyltransferase activity"/>
    <property type="evidence" value="ECO:0007669"/>
    <property type="project" value="InterPro"/>
</dbReference>
<proteinExistence type="predicted"/>
<reference evidence="6" key="1">
    <citation type="submission" date="2011-12" db="EMBL/GenBank/DDBJ databases">
        <title>Complete genome sequence of Streptomyces cattleya strain DSM 46488.</title>
        <authorList>
            <person name="Ou H.-Y."/>
            <person name="Li P."/>
            <person name="Zhao C."/>
            <person name="O'Hagan D."/>
            <person name="Deng Z."/>
        </authorList>
    </citation>
    <scope>NUCLEOTIDE SEQUENCE [LARGE SCALE GENOMIC DNA]</scope>
    <source>
        <strain evidence="6">ATCC 35852 / DSM 46488 / JCM 4925 / NBRC 14057 / NRRL 8057</strain>
    </source>
</reference>
<keyword evidence="6" id="KW-1185">Reference proteome</keyword>
<dbReference type="KEGG" id="sct:SCAT_1716"/>
<organism evidence="5 6">
    <name type="scientific">Streptantibioticus cattleyicolor (strain ATCC 35852 / DSM 46488 / JCM 4925 / NBRC 14057 / NRRL 8057)</name>
    <name type="common">Streptomyces cattleya</name>
    <dbReference type="NCBI Taxonomy" id="1003195"/>
    <lineage>
        <taxon>Bacteria</taxon>
        <taxon>Bacillati</taxon>
        <taxon>Actinomycetota</taxon>
        <taxon>Actinomycetes</taxon>
        <taxon>Kitasatosporales</taxon>
        <taxon>Streptomycetaceae</taxon>
        <taxon>Streptantibioticus</taxon>
    </lineage>
</organism>
<sequence length="112" mass="12051">MAQKIITQLVDDLSGGDADETIVFGLDGVEYEIDLSTENADKLRDALADFVESGRRVGGRRGGRRTTTVVGPRGNGVDPGKVRAWAKNNGYEVSDRGRVPGNVMDAYKKANP</sequence>
<evidence type="ECO:0000256" key="2">
    <source>
        <dbReference type="SAM" id="MobiDB-lite"/>
    </source>
</evidence>
<dbReference type="InterPro" id="IPR055370">
    <property type="entry name" value="Lsr2_DNA-bd"/>
</dbReference>
<evidence type="ECO:0000259" key="3">
    <source>
        <dbReference type="Pfam" id="PF11774"/>
    </source>
</evidence>
<feature type="region of interest" description="Disordered" evidence="2">
    <location>
        <begin position="56"/>
        <end position="83"/>
    </location>
</feature>
<feature type="domain" description="Lsr2 DNA-binding" evidence="4">
    <location>
        <begin position="76"/>
        <end position="110"/>
    </location>
</feature>
<dbReference type="InterPro" id="IPR024412">
    <property type="entry name" value="Lsr2_dim_dom"/>
</dbReference>
<accession>G8WP48</accession>
<gene>
    <name evidence="5" type="ordered locus">SCATT_17100</name>
</gene>
<dbReference type="OrthoDB" id="4113332at2"/>